<dbReference type="Proteomes" id="UP000075883">
    <property type="component" value="Unassembled WGS sequence"/>
</dbReference>
<keyword evidence="3" id="KW-1185">Reference proteome</keyword>
<dbReference type="STRING" id="139723.A0A182M9Y5"/>
<feature type="region of interest" description="Disordered" evidence="1">
    <location>
        <begin position="38"/>
        <end position="66"/>
    </location>
</feature>
<dbReference type="VEuPathDB" id="VectorBase:ACUA013115"/>
<evidence type="ECO:0000313" key="3">
    <source>
        <dbReference type="Proteomes" id="UP000075883"/>
    </source>
</evidence>
<evidence type="ECO:0000313" key="2">
    <source>
        <dbReference type="EnsemblMetazoa" id="ACUA013115-PA"/>
    </source>
</evidence>
<protein>
    <submittedName>
        <fullName evidence="2">Uncharacterized protein</fullName>
    </submittedName>
</protein>
<feature type="region of interest" description="Disordered" evidence="1">
    <location>
        <begin position="126"/>
        <end position="169"/>
    </location>
</feature>
<feature type="compositionally biased region" description="Basic and acidic residues" evidence="1">
    <location>
        <begin position="50"/>
        <end position="60"/>
    </location>
</feature>
<feature type="compositionally biased region" description="Gly residues" evidence="1">
    <location>
        <begin position="142"/>
        <end position="151"/>
    </location>
</feature>
<proteinExistence type="predicted"/>
<sequence>MNGRSNTTGIVSRQVVPRVAISRTGRVTVSTERRRSYRVSFRKRKHRHRSDVDQAAQEREDGQEDDVVEVVAQTRRSMERSGRNRTTYEKLFRPIVRAMGAAVRGFSIMFSVLFEDEVMNYVPPRARSPPEQGPSGGFNLHAGGGGGGSVGGNATKPGGRHVQRAPMRRDFEAKLRTFYRKLESKGYGQGPHKLR</sequence>
<organism evidence="2 3">
    <name type="scientific">Anopheles culicifacies</name>
    <dbReference type="NCBI Taxonomy" id="139723"/>
    <lineage>
        <taxon>Eukaryota</taxon>
        <taxon>Metazoa</taxon>
        <taxon>Ecdysozoa</taxon>
        <taxon>Arthropoda</taxon>
        <taxon>Hexapoda</taxon>
        <taxon>Insecta</taxon>
        <taxon>Pterygota</taxon>
        <taxon>Neoptera</taxon>
        <taxon>Endopterygota</taxon>
        <taxon>Diptera</taxon>
        <taxon>Nematocera</taxon>
        <taxon>Culicoidea</taxon>
        <taxon>Culicidae</taxon>
        <taxon>Anophelinae</taxon>
        <taxon>Anopheles</taxon>
        <taxon>culicifacies species complex</taxon>
    </lineage>
</organism>
<dbReference type="EnsemblMetazoa" id="ACUA013115-RA">
    <property type="protein sequence ID" value="ACUA013115-PA"/>
    <property type="gene ID" value="ACUA013115"/>
</dbReference>
<evidence type="ECO:0000256" key="1">
    <source>
        <dbReference type="SAM" id="MobiDB-lite"/>
    </source>
</evidence>
<reference evidence="2" key="2">
    <citation type="submission" date="2020-05" db="UniProtKB">
        <authorList>
            <consortium name="EnsemblMetazoa"/>
        </authorList>
    </citation>
    <scope>IDENTIFICATION</scope>
    <source>
        <strain evidence="2">A-37</strain>
    </source>
</reference>
<dbReference type="EMBL" id="AXCM01003338">
    <property type="status" value="NOT_ANNOTATED_CDS"/>
    <property type="molecule type" value="Genomic_DNA"/>
</dbReference>
<dbReference type="AlphaFoldDB" id="A0A182M9Y5"/>
<feature type="compositionally biased region" description="Basic residues" evidence="1">
    <location>
        <begin position="38"/>
        <end position="49"/>
    </location>
</feature>
<accession>A0A182M9Y5</accession>
<name>A0A182M9Y5_9DIPT</name>
<reference evidence="3" key="1">
    <citation type="submission" date="2013-09" db="EMBL/GenBank/DDBJ databases">
        <title>The Genome Sequence of Anopheles culicifacies species A.</title>
        <authorList>
            <consortium name="The Broad Institute Genomics Platform"/>
            <person name="Neafsey D.E."/>
            <person name="Besansky N."/>
            <person name="Howell P."/>
            <person name="Walton C."/>
            <person name="Young S.K."/>
            <person name="Zeng Q."/>
            <person name="Gargeya S."/>
            <person name="Fitzgerald M."/>
            <person name="Haas B."/>
            <person name="Abouelleil A."/>
            <person name="Allen A.W."/>
            <person name="Alvarado L."/>
            <person name="Arachchi H.M."/>
            <person name="Berlin A.M."/>
            <person name="Chapman S.B."/>
            <person name="Gainer-Dewar J."/>
            <person name="Goldberg J."/>
            <person name="Griggs A."/>
            <person name="Gujja S."/>
            <person name="Hansen M."/>
            <person name="Howarth C."/>
            <person name="Imamovic A."/>
            <person name="Ireland A."/>
            <person name="Larimer J."/>
            <person name="McCowan C."/>
            <person name="Murphy C."/>
            <person name="Pearson M."/>
            <person name="Poon T.W."/>
            <person name="Priest M."/>
            <person name="Roberts A."/>
            <person name="Saif S."/>
            <person name="Shea T."/>
            <person name="Sisk P."/>
            <person name="Sykes S."/>
            <person name="Wortman J."/>
            <person name="Nusbaum C."/>
            <person name="Birren B."/>
        </authorList>
    </citation>
    <scope>NUCLEOTIDE SEQUENCE [LARGE SCALE GENOMIC DNA]</scope>
    <source>
        <strain evidence="3">A-37</strain>
    </source>
</reference>